<accession>A0A919CSC4</accession>
<dbReference type="RefSeq" id="WP_189994790.1">
    <property type="nucleotide sequence ID" value="NZ_BMZS01000013.1"/>
</dbReference>
<dbReference type="Pfam" id="PF11927">
    <property type="entry name" value="HODM_asu-like"/>
    <property type="match status" value="1"/>
</dbReference>
<dbReference type="Proteomes" id="UP000630353">
    <property type="component" value="Unassembled WGS sequence"/>
</dbReference>
<evidence type="ECO:0000313" key="2">
    <source>
        <dbReference type="Proteomes" id="UP000630353"/>
    </source>
</evidence>
<dbReference type="EMBL" id="BMZS01000013">
    <property type="protein sequence ID" value="GHD61814.1"/>
    <property type="molecule type" value="Genomic_DNA"/>
</dbReference>
<reference evidence="1" key="1">
    <citation type="journal article" date="2014" name="Int. J. Syst. Evol. Microbiol.">
        <title>Complete genome sequence of Corynebacterium casei LMG S-19264T (=DSM 44701T), isolated from a smear-ripened cheese.</title>
        <authorList>
            <consortium name="US DOE Joint Genome Institute (JGI-PGF)"/>
            <person name="Walter F."/>
            <person name="Albersmeier A."/>
            <person name="Kalinowski J."/>
            <person name="Ruckert C."/>
        </authorList>
    </citation>
    <scope>NUCLEOTIDE SEQUENCE</scope>
    <source>
        <strain evidence="1">KCTC 42651</strain>
    </source>
</reference>
<comment type="caution">
    <text evidence="1">The sequence shown here is derived from an EMBL/GenBank/DDBJ whole genome shotgun (WGS) entry which is preliminary data.</text>
</comment>
<sequence>MPDAPKYTPYDKGRFQLTLGIKAIDPADWIEVDGHYTEQIAEKRRLLAERPAEVFGALPESLDAQGECLETLLAHLQRDRPGQVRIDDEAVTVVPTGDRYDRAEFTDCPLDLAGRLVQEDLCLMAPDGDTWRLIAASLCFPSRWRLADKLGRPMAAIHQPVPGFNERLARPVDRFFDRVEPGQAFMRLNWSVIDDPTLFQPTGHGRTGVDDAITADNVGDSAWIRIERQTFVRLPRTGVLVFGIKTVIDPLSVLAGRSELAAALRGTLAGMPDDMRRYKSVAPFADALATWLGRVAEGARG</sequence>
<evidence type="ECO:0008006" key="3">
    <source>
        <dbReference type="Google" id="ProtNLM"/>
    </source>
</evidence>
<evidence type="ECO:0000313" key="1">
    <source>
        <dbReference type="EMBL" id="GHD61814.1"/>
    </source>
</evidence>
<protein>
    <recommendedName>
        <fullName evidence="3">DUF3445 domain-containing protein</fullName>
    </recommendedName>
</protein>
<proteinExistence type="predicted"/>
<organism evidence="1 2">
    <name type="scientific">Thalassobaculum fulvum</name>
    <dbReference type="NCBI Taxonomy" id="1633335"/>
    <lineage>
        <taxon>Bacteria</taxon>
        <taxon>Pseudomonadati</taxon>
        <taxon>Pseudomonadota</taxon>
        <taxon>Alphaproteobacteria</taxon>
        <taxon>Rhodospirillales</taxon>
        <taxon>Thalassobaculaceae</taxon>
        <taxon>Thalassobaculum</taxon>
    </lineage>
</organism>
<gene>
    <name evidence="1" type="ORF">GCM10017083_49690</name>
</gene>
<dbReference type="AlphaFoldDB" id="A0A919CSC4"/>
<name>A0A919CSC4_9PROT</name>
<reference evidence="1" key="2">
    <citation type="submission" date="2020-09" db="EMBL/GenBank/DDBJ databases">
        <authorList>
            <person name="Sun Q."/>
            <person name="Kim S."/>
        </authorList>
    </citation>
    <scope>NUCLEOTIDE SEQUENCE</scope>
    <source>
        <strain evidence="1">KCTC 42651</strain>
    </source>
</reference>
<keyword evidence="2" id="KW-1185">Reference proteome</keyword>
<dbReference type="InterPro" id="IPR021848">
    <property type="entry name" value="HODM_asu-like"/>
</dbReference>